<evidence type="ECO:0000256" key="5">
    <source>
        <dbReference type="ARBA" id="ARBA00022801"/>
    </source>
</evidence>
<dbReference type="GO" id="GO:0004540">
    <property type="term" value="F:RNA nuclease activity"/>
    <property type="evidence" value="ECO:0007669"/>
    <property type="project" value="InterPro"/>
</dbReference>
<evidence type="ECO:0000256" key="3">
    <source>
        <dbReference type="ARBA" id="ARBA00022722"/>
    </source>
</evidence>
<keyword evidence="6 8" id="KW-0460">Magnesium</keyword>
<keyword evidence="11" id="KW-1185">Reference proteome</keyword>
<dbReference type="InterPro" id="IPR002716">
    <property type="entry name" value="PIN_dom"/>
</dbReference>
<evidence type="ECO:0000313" key="10">
    <source>
        <dbReference type="EMBL" id="ALA60392.1"/>
    </source>
</evidence>
<comment type="cofactor">
    <cofactor evidence="1 8">
        <name>Mg(2+)</name>
        <dbReference type="ChEBI" id="CHEBI:18420"/>
    </cofactor>
</comment>
<protein>
    <recommendedName>
        <fullName evidence="8">Ribonuclease VapC</fullName>
        <shortName evidence="8">RNase VapC</shortName>
        <ecNumber evidence="8">3.1.-.-</ecNumber>
    </recommendedName>
    <alternativeName>
        <fullName evidence="8">Toxin VapC</fullName>
    </alternativeName>
</protein>
<dbReference type="SUPFAM" id="SSF88723">
    <property type="entry name" value="PIN domain-like"/>
    <property type="match status" value="1"/>
</dbReference>
<feature type="binding site" evidence="8">
    <location>
        <position position="6"/>
    </location>
    <ligand>
        <name>Mg(2+)</name>
        <dbReference type="ChEBI" id="CHEBI:18420"/>
    </ligand>
</feature>
<dbReference type="PANTHER" id="PTHR33653:SF1">
    <property type="entry name" value="RIBONUCLEASE VAPC2"/>
    <property type="match status" value="1"/>
</dbReference>
<evidence type="ECO:0000256" key="6">
    <source>
        <dbReference type="ARBA" id="ARBA00022842"/>
    </source>
</evidence>
<evidence type="ECO:0000256" key="1">
    <source>
        <dbReference type="ARBA" id="ARBA00001946"/>
    </source>
</evidence>
<evidence type="ECO:0000259" key="9">
    <source>
        <dbReference type="Pfam" id="PF01850"/>
    </source>
</evidence>
<dbReference type="EC" id="3.1.-.-" evidence="8"/>
<dbReference type="InterPro" id="IPR050556">
    <property type="entry name" value="Type_II_TA_system_RNase"/>
</dbReference>
<dbReference type="PATRIC" id="fig|42253.5.peg.3954"/>
<dbReference type="GO" id="GO:0016787">
    <property type="term" value="F:hydrolase activity"/>
    <property type="evidence" value="ECO:0007669"/>
    <property type="project" value="UniProtKB-KW"/>
</dbReference>
<sequence length="135" mass="15050">MNLVVDTSVWSLVLRRPHVNEDDPYVRAFRGHLESGDGLFLIGHILQELLDGLKSTKQFDRLLTLLEPYPLLDVDRQTYVAAARLRAVCRARGLNAGPIDFLIAAACCQHGFPLLTADKDFLRIAGHCDLITLPT</sequence>
<evidence type="ECO:0000256" key="7">
    <source>
        <dbReference type="ARBA" id="ARBA00038093"/>
    </source>
</evidence>
<dbReference type="GO" id="GO:0000287">
    <property type="term" value="F:magnesium ion binding"/>
    <property type="evidence" value="ECO:0007669"/>
    <property type="project" value="UniProtKB-UniRule"/>
</dbReference>
<keyword evidence="2 8" id="KW-1277">Toxin-antitoxin system</keyword>
<dbReference type="InterPro" id="IPR029060">
    <property type="entry name" value="PIN-like_dom_sf"/>
</dbReference>
<comment type="function">
    <text evidence="8">Toxic component of a toxin-antitoxin (TA) system. An RNase.</text>
</comment>
<keyword evidence="3 8" id="KW-0540">Nuclease</keyword>
<accession>A0A0K2GIF1</accession>
<dbReference type="HAMAP" id="MF_00265">
    <property type="entry name" value="VapC_Nob1"/>
    <property type="match status" value="1"/>
</dbReference>
<evidence type="ECO:0000256" key="8">
    <source>
        <dbReference type="HAMAP-Rule" id="MF_00265"/>
    </source>
</evidence>
<evidence type="ECO:0000256" key="4">
    <source>
        <dbReference type="ARBA" id="ARBA00022723"/>
    </source>
</evidence>
<dbReference type="EMBL" id="CP011801">
    <property type="protein sequence ID" value="ALA60392.1"/>
    <property type="molecule type" value="Genomic_DNA"/>
</dbReference>
<reference evidence="10 11" key="1">
    <citation type="journal article" date="2015" name="Proc. Natl. Acad. Sci. U.S.A.">
        <title>Expanded metabolic versatility of ubiquitous nitrite-oxidizing bacteria from the genus Nitrospira.</title>
        <authorList>
            <person name="Koch H."/>
            <person name="Lucker S."/>
            <person name="Albertsen M."/>
            <person name="Kitzinger K."/>
            <person name="Herbold C."/>
            <person name="Spieck E."/>
            <person name="Nielsen P.H."/>
            <person name="Wagner M."/>
            <person name="Daims H."/>
        </authorList>
    </citation>
    <scope>NUCLEOTIDE SEQUENCE [LARGE SCALE GENOMIC DNA]</scope>
    <source>
        <strain evidence="10 11">NSP M-1</strain>
    </source>
</reference>
<dbReference type="Pfam" id="PF01850">
    <property type="entry name" value="PIN"/>
    <property type="match status" value="1"/>
</dbReference>
<evidence type="ECO:0000256" key="2">
    <source>
        <dbReference type="ARBA" id="ARBA00022649"/>
    </source>
</evidence>
<dbReference type="Proteomes" id="UP000069205">
    <property type="component" value="Chromosome"/>
</dbReference>
<keyword evidence="4 8" id="KW-0479">Metal-binding</keyword>
<feature type="domain" description="PIN" evidence="9">
    <location>
        <begin position="4"/>
        <end position="125"/>
    </location>
</feature>
<dbReference type="PANTHER" id="PTHR33653">
    <property type="entry name" value="RIBONUCLEASE VAPC2"/>
    <property type="match status" value="1"/>
</dbReference>
<keyword evidence="8" id="KW-0800">Toxin</keyword>
<dbReference type="InterPro" id="IPR022907">
    <property type="entry name" value="VapC_family"/>
</dbReference>
<gene>
    <name evidence="8" type="primary">vapC</name>
    <name evidence="10" type="ORF">NITMOv2_4008</name>
</gene>
<feature type="binding site" evidence="8">
    <location>
        <position position="100"/>
    </location>
    <ligand>
        <name>Mg(2+)</name>
        <dbReference type="ChEBI" id="CHEBI:18420"/>
    </ligand>
</feature>
<name>A0A0K2GIF1_NITMO</name>
<dbReference type="AlphaFoldDB" id="A0A0K2GIF1"/>
<organism evidence="10 11">
    <name type="scientific">Nitrospira moscoviensis</name>
    <dbReference type="NCBI Taxonomy" id="42253"/>
    <lineage>
        <taxon>Bacteria</taxon>
        <taxon>Pseudomonadati</taxon>
        <taxon>Nitrospirota</taxon>
        <taxon>Nitrospiria</taxon>
        <taxon>Nitrospirales</taxon>
        <taxon>Nitrospiraceae</taxon>
        <taxon>Nitrospira</taxon>
    </lineage>
</organism>
<dbReference type="STRING" id="42253.NITMOv2_4008"/>
<proteinExistence type="inferred from homology"/>
<dbReference type="KEGG" id="nmv:NITMOv2_4008"/>
<evidence type="ECO:0000313" key="11">
    <source>
        <dbReference type="Proteomes" id="UP000069205"/>
    </source>
</evidence>
<keyword evidence="5 8" id="KW-0378">Hydrolase</keyword>
<comment type="similarity">
    <text evidence="7 8">Belongs to the PINc/VapC protein family.</text>
</comment>
<dbReference type="Gene3D" id="3.40.50.1010">
    <property type="entry name" value="5'-nuclease"/>
    <property type="match status" value="1"/>
</dbReference>
<dbReference type="GO" id="GO:0090729">
    <property type="term" value="F:toxin activity"/>
    <property type="evidence" value="ECO:0007669"/>
    <property type="project" value="UniProtKB-KW"/>
</dbReference>